<dbReference type="GO" id="GO:1900376">
    <property type="term" value="P:regulation of secondary metabolite biosynthetic process"/>
    <property type="evidence" value="ECO:0007669"/>
    <property type="project" value="TreeGrafter"/>
</dbReference>
<keyword evidence="10" id="KW-0238">DNA-binding</keyword>
<evidence type="ECO:0000256" key="4">
    <source>
        <dbReference type="ARBA" id="ARBA00020910"/>
    </source>
</evidence>
<dbReference type="PANTHER" id="PTHR33202">
    <property type="entry name" value="ZINC UPTAKE REGULATION PROTEIN"/>
    <property type="match status" value="1"/>
</dbReference>
<evidence type="ECO:0000256" key="12">
    <source>
        <dbReference type="PIRSR" id="PIRSR602481-1"/>
    </source>
</evidence>
<dbReference type="CDD" id="cd07153">
    <property type="entry name" value="Fur_like"/>
    <property type="match status" value="1"/>
</dbReference>
<organism evidence="14 15">
    <name type="scientific">Fodinibius salipaludis</name>
    <dbReference type="NCBI Taxonomy" id="2032627"/>
    <lineage>
        <taxon>Bacteria</taxon>
        <taxon>Pseudomonadati</taxon>
        <taxon>Balneolota</taxon>
        <taxon>Balneolia</taxon>
        <taxon>Balneolales</taxon>
        <taxon>Balneolaceae</taxon>
        <taxon>Fodinibius</taxon>
    </lineage>
</organism>
<feature type="binding site" evidence="12">
    <location>
        <position position="109"/>
    </location>
    <ligand>
        <name>Zn(2+)</name>
        <dbReference type="ChEBI" id="CHEBI:29105"/>
    </ligand>
</feature>
<keyword evidence="7 12" id="KW-0479">Metal-binding</keyword>
<dbReference type="Proteomes" id="UP000218831">
    <property type="component" value="Unassembled WGS sequence"/>
</dbReference>
<dbReference type="GO" id="GO:0008270">
    <property type="term" value="F:zinc ion binding"/>
    <property type="evidence" value="ECO:0007669"/>
    <property type="project" value="TreeGrafter"/>
</dbReference>
<evidence type="ECO:0000256" key="8">
    <source>
        <dbReference type="ARBA" id="ARBA00022833"/>
    </source>
</evidence>
<feature type="binding site" evidence="12">
    <location>
        <position position="106"/>
    </location>
    <ligand>
        <name>Zn(2+)</name>
        <dbReference type="ChEBI" id="CHEBI:29105"/>
    </ligand>
</feature>
<dbReference type="AlphaFoldDB" id="A0A2A2GFS3"/>
<evidence type="ECO:0000256" key="6">
    <source>
        <dbReference type="ARBA" id="ARBA00022491"/>
    </source>
</evidence>
<dbReference type="PANTHER" id="PTHR33202:SF2">
    <property type="entry name" value="FERRIC UPTAKE REGULATION PROTEIN"/>
    <property type="match status" value="1"/>
</dbReference>
<evidence type="ECO:0000256" key="1">
    <source>
        <dbReference type="ARBA" id="ARBA00004496"/>
    </source>
</evidence>
<evidence type="ECO:0000313" key="15">
    <source>
        <dbReference type="Proteomes" id="UP000218831"/>
    </source>
</evidence>
<keyword evidence="8 12" id="KW-0862">Zinc</keyword>
<dbReference type="SUPFAM" id="SSF46785">
    <property type="entry name" value="Winged helix' DNA-binding domain"/>
    <property type="match status" value="1"/>
</dbReference>
<dbReference type="Gene3D" id="1.10.10.10">
    <property type="entry name" value="Winged helix-like DNA-binding domain superfamily/Winged helix DNA-binding domain"/>
    <property type="match status" value="1"/>
</dbReference>
<dbReference type="OrthoDB" id="8659436at2"/>
<comment type="subunit">
    <text evidence="3">Homodimer.</text>
</comment>
<keyword evidence="11" id="KW-0804">Transcription</keyword>
<dbReference type="GO" id="GO:0005829">
    <property type="term" value="C:cytosol"/>
    <property type="evidence" value="ECO:0007669"/>
    <property type="project" value="TreeGrafter"/>
</dbReference>
<feature type="binding site" evidence="13">
    <location>
        <position position="102"/>
    </location>
    <ligand>
        <name>Fe cation</name>
        <dbReference type="ChEBI" id="CHEBI:24875"/>
    </ligand>
</feature>
<dbReference type="InterPro" id="IPR002481">
    <property type="entry name" value="FUR"/>
</dbReference>
<dbReference type="GO" id="GO:0045892">
    <property type="term" value="P:negative regulation of DNA-templated transcription"/>
    <property type="evidence" value="ECO:0007669"/>
    <property type="project" value="TreeGrafter"/>
</dbReference>
<dbReference type="InterPro" id="IPR036390">
    <property type="entry name" value="WH_DNA-bd_sf"/>
</dbReference>
<dbReference type="InterPro" id="IPR043135">
    <property type="entry name" value="Fur_C"/>
</dbReference>
<keyword evidence="15" id="KW-1185">Reference proteome</keyword>
<keyword evidence="13" id="KW-0408">Iron</keyword>
<accession>A0A2A2GFS3</accession>
<dbReference type="Pfam" id="PF01475">
    <property type="entry name" value="FUR"/>
    <property type="match status" value="1"/>
</dbReference>
<evidence type="ECO:0000256" key="2">
    <source>
        <dbReference type="ARBA" id="ARBA00007957"/>
    </source>
</evidence>
<dbReference type="Gene3D" id="3.30.1490.190">
    <property type="match status" value="1"/>
</dbReference>
<sequence>MAHPASEETIDLVKEIFSSYLKEHNQRQTPERFMVLEEIYRADGHFDADDIFFNMKEGGTRVSRATVYNTLDLLVECGLVQRQQFGENQYYYERAYAYQQHDHIICKKCGKVLEFCDPRIQEIKTMMEKIHKFDISGHSLHFFGTCQDKEACEKRQKEQSGTKKSKVKS</sequence>
<comment type="subcellular location">
    <subcellularLocation>
        <location evidence="1">Cytoplasm</location>
    </subcellularLocation>
</comment>
<keyword evidence="6" id="KW-0678">Repressor</keyword>
<evidence type="ECO:0000256" key="7">
    <source>
        <dbReference type="ARBA" id="ARBA00022723"/>
    </source>
</evidence>
<keyword evidence="5" id="KW-0963">Cytoplasm</keyword>
<evidence type="ECO:0000256" key="11">
    <source>
        <dbReference type="ARBA" id="ARBA00023163"/>
    </source>
</evidence>
<evidence type="ECO:0000256" key="5">
    <source>
        <dbReference type="ARBA" id="ARBA00022490"/>
    </source>
</evidence>
<dbReference type="GO" id="GO:0000976">
    <property type="term" value="F:transcription cis-regulatory region binding"/>
    <property type="evidence" value="ECO:0007669"/>
    <property type="project" value="TreeGrafter"/>
</dbReference>
<dbReference type="InterPro" id="IPR036388">
    <property type="entry name" value="WH-like_DNA-bd_sf"/>
</dbReference>
<dbReference type="RefSeq" id="WP_095604984.1">
    <property type="nucleotide sequence ID" value="NZ_NSKE01000001.1"/>
</dbReference>
<gene>
    <name evidence="14" type="ORF">CK503_01375</name>
</gene>
<protein>
    <recommendedName>
        <fullName evidence="4">Ferric uptake regulation protein</fullName>
    </recommendedName>
</protein>
<feature type="binding site" evidence="12">
    <location>
        <position position="146"/>
    </location>
    <ligand>
        <name>Zn(2+)</name>
        <dbReference type="ChEBI" id="CHEBI:29105"/>
    </ligand>
</feature>
<evidence type="ECO:0000256" key="9">
    <source>
        <dbReference type="ARBA" id="ARBA00023015"/>
    </source>
</evidence>
<dbReference type="EMBL" id="NSKE01000001">
    <property type="protein sequence ID" value="PAU95739.1"/>
    <property type="molecule type" value="Genomic_DNA"/>
</dbReference>
<dbReference type="GO" id="GO:0003700">
    <property type="term" value="F:DNA-binding transcription factor activity"/>
    <property type="evidence" value="ECO:0007669"/>
    <property type="project" value="InterPro"/>
</dbReference>
<comment type="cofactor">
    <cofactor evidence="13">
        <name>Mn(2+)</name>
        <dbReference type="ChEBI" id="CHEBI:29035"/>
    </cofactor>
    <cofactor evidence="13">
        <name>Fe(2+)</name>
        <dbReference type="ChEBI" id="CHEBI:29033"/>
    </cofactor>
    <text evidence="13">Binds 1 Mn(2+) or Fe(2+) ion per subunit.</text>
</comment>
<name>A0A2A2GFS3_9BACT</name>
<evidence type="ECO:0000256" key="13">
    <source>
        <dbReference type="PIRSR" id="PIRSR602481-2"/>
    </source>
</evidence>
<evidence type="ECO:0000313" key="14">
    <source>
        <dbReference type="EMBL" id="PAU95739.1"/>
    </source>
</evidence>
<comment type="similarity">
    <text evidence="2">Belongs to the Fur family.</text>
</comment>
<proteinExistence type="inferred from homology"/>
<comment type="cofactor">
    <cofactor evidence="12">
        <name>Zn(2+)</name>
        <dbReference type="ChEBI" id="CHEBI:29105"/>
    </cofactor>
    <text evidence="12">Binds 1 zinc ion per subunit.</text>
</comment>
<reference evidence="14 15" key="1">
    <citation type="submission" date="2017-08" db="EMBL/GenBank/DDBJ databases">
        <title>Aliifodinibius alkalisoli sp. nov., isolated from saline alkaline soil.</title>
        <authorList>
            <person name="Liu D."/>
            <person name="Zhang G."/>
        </authorList>
    </citation>
    <scope>NUCLEOTIDE SEQUENCE [LARGE SCALE GENOMIC DNA]</scope>
    <source>
        <strain evidence="14 15">WN023</strain>
    </source>
</reference>
<feature type="binding site" evidence="12">
    <location>
        <position position="152"/>
    </location>
    <ligand>
        <name>Zn(2+)</name>
        <dbReference type="ChEBI" id="CHEBI:29105"/>
    </ligand>
</feature>
<feature type="binding site" evidence="13">
    <location>
        <position position="138"/>
    </location>
    <ligand>
        <name>Fe cation</name>
        <dbReference type="ChEBI" id="CHEBI:24875"/>
    </ligand>
</feature>
<keyword evidence="9" id="KW-0805">Transcription regulation</keyword>
<evidence type="ECO:0000256" key="3">
    <source>
        <dbReference type="ARBA" id="ARBA00011738"/>
    </source>
</evidence>
<comment type="caution">
    <text evidence="14">The sequence shown here is derived from an EMBL/GenBank/DDBJ whole genome shotgun (WGS) entry which is preliminary data.</text>
</comment>
<evidence type="ECO:0000256" key="10">
    <source>
        <dbReference type="ARBA" id="ARBA00023125"/>
    </source>
</evidence>